<dbReference type="Gene3D" id="2.60.120.40">
    <property type="match status" value="1"/>
</dbReference>
<keyword evidence="8" id="KW-1185">Reference proteome</keyword>
<evidence type="ECO:0000256" key="2">
    <source>
        <dbReference type="ARBA" id="ARBA00022525"/>
    </source>
</evidence>
<keyword evidence="5" id="KW-0732">Signal</keyword>
<evidence type="ECO:0000313" key="8">
    <source>
        <dbReference type="Proteomes" id="UP000736164"/>
    </source>
</evidence>
<dbReference type="SMART" id="SM00110">
    <property type="entry name" value="C1Q"/>
    <property type="match status" value="1"/>
</dbReference>
<reference evidence="7" key="1">
    <citation type="journal article" date="2021" name="Cell">
        <title>Tracing the genetic footprints of vertebrate landing in non-teleost ray-finned fishes.</title>
        <authorList>
            <person name="Bi X."/>
            <person name="Wang K."/>
            <person name="Yang L."/>
            <person name="Pan H."/>
            <person name="Jiang H."/>
            <person name="Wei Q."/>
            <person name="Fang M."/>
            <person name="Yu H."/>
            <person name="Zhu C."/>
            <person name="Cai Y."/>
            <person name="He Y."/>
            <person name="Gan X."/>
            <person name="Zeng H."/>
            <person name="Yu D."/>
            <person name="Zhu Y."/>
            <person name="Jiang H."/>
            <person name="Qiu Q."/>
            <person name="Yang H."/>
            <person name="Zhang Y.E."/>
            <person name="Wang W."/>
            <person name="Zhu M."/>
            <person name="He S."/>
            <person name="Zhang G."/>
        </authorList>
    </citation>
    <scope>NUCLEOTIDE SEQUENCE</scope>
    <source>
        <strain evidence="7">Allg_001</strain>
    </source>
</reference>
<keyword evidence="3" id="KW-0272">Extracellular matrix</keyword>
<evidence type="ECO:0000256" key="3">
    <source>
        <dbReference type="ARBA" id="ARBA00022530"/>
    </source>
</evidence>
<dbReference type="Pfam" id="PF00386">
    <property type="entry name" value="C1q"/>
    <property type="match status" value="1"/>
</dbReference>
<accession>A0A8J7P0Z8</accession>
<gene>
    <name evidence="7" type="primary">C1qb</name>
    <name evidence="7" type="ORF">GTO95_0005713</name>
</gene>
<dbReference type="InterPro" id="IPR050392">
    <property type="entry name" value="Collagen/C1q_domain"/>
</dbReference>
<dbReference type="PROSITE" id="PS50871">
    <property type="entry name" value="C1Q"/>
    <property type="match status" value="1"/>
</dbReference>
<dbReference type="EMBL" id="JAAWVO010063730">
    <property type="protein sequence ID" value="MBN3323225.1"/>
    <property type="molecule type" value="Genomic_DNA"/>
</dbReference>
<dbReference type="PANTHER" id="PTHR15427:SF43">
    <property type="entry name" value="COMPLEMENT COMPONENT 1, Q SUBCOMPONENT, B CHAIN PRECURSOR"/>
    <property type="match status" value="1"/>
</dbReference>
<evidence type="ECO:0000259" key="6">
    <source>
        <dbReference type="PROSITE" id="PS50871"/>
    </source>
</evidence>
<dbReference type="InterPro" id="IPR008983">
    <property type="entry name" value="Tumour_necrosis_fac-like_dom"/>
</dbReference>
<evidence type="ECO:0000256" key="5">
    <source>
        <dbReference type="SAM" id="SignalP"/>
    </source>
</evidence>
<feature type="chain" id="PRO_5035305487" evidence="5">
    <location>
        <begin position="20"/>
        <end position="232"/>
    </location>
</feature>
<feature type="compositionally biased region" description="Basic and acidic residues" evidence="4">
    <location>
        <begin position="40"/>
        <end position="59"/>
    </location>
</feature>
<proteinExistence type="predicted"/>
<feature type="signal peptide" evidence="5">
    <location>
        <begin position="1"/>
        <end position="19"/>
    </location>
</feature>
<protein>
    <submittedName>
        <fullName evidence="7">C1QB protein</fullName>
    </submittedName>
</protein>
<dbReference type="PRINTS" id="PR00007">
    <property type="entry name" value="COMPLEMNTC1Q"/>
</dbReference>
<comment type="caution">
    <text evidence="7">The sequence shown here is derived from an EMBL/GenBank/DDBJ whole genome shotgun (WGS) entry which is preliminary data.</text>
</comment>
<feature type="domain" description="C1q" evidence="6">
    <location>
        <begin position="104"/>
        <end position="232"/>
    </location>
</feature>
<organism evidence="7 8">
    <name type="scientific">Atractosteus spatula</name>
    <name type="common">Alligator gar</name>
    <name type="synonym">Lepisosteus spatula</name>
    <dbReference type="NCBI Taxonomy" id="7917"/>
    <lineage>
        <taxon>Eukaryota</taxon>
        <taxon>Metazoa</taxon>
        <taxon>Chordata</taxon>
        <taxon>Craniata</taxon>
        <taxon>Vertebrata</taxon>
        <taxon>Euteleostomi</taxon>
        <taxon>Actinopterygii</taxon>
        <taxon>Neopterygii</taxon>
        <taxon>Holostei</taxon>
        <taxon>Semionotiformes</taxon>
        <taxon>Lepisosteidae</taxon>
        <taxon>Atractosteus</taxon>
    </lineage>
</organism>
<sequence>MPALWVGLVALALSPLVLSDTCPTQPGTPGLPGIPGMPGRDGRDGEKGEKGAPGDDGRLVKGQKGEPGPMGSPGRAGLQGDPGEQGLPGPAGPKGAMGSPVAINTTEKSVFSFGKTSNMPPRSYQPIRFERANLAGDPLLGGRFTCEVKGTYYFTYHVTARGPVCVGIHKGADRVVVFCDSVYQGYLVTSGSVVLQLDKGDVVSLQPTEKNSVLGSDGADSIFTGFLLFPMK</sequence>
<feature type="region of interest" description="Disordered" evidence="4">
    <location>
        <begin position="23"/>
        <end position="101"/>
    </location>
</feature>
<name>A0A8J7P0Z8_ATRSP</name>
<evidence type="ECO:0000256" key="4">
    <source>
        <dbReference type="SAM" id="MobiDB-lite"/>
    </source>
</evidence>
<feature type="non-terminal residue" evidence="7">
    <location>
        <position position="232"/>
    </location>
</feature>
<evidence type="ECO:0000256" key="1">
    <source>
        <dbReference type="ARBA" id="ARBA00004498"/>
    </source>
</evidence>
<dbReference type="Proteomes" id="UP000736164">
    <property type="component" value="Unassembled WGS sequence"/>
</dbReference>
<keyword evidence="2" id="KW-0964">Secreted</keyword>
<feature type="non-terminal residue" evidence="7">
    <location>
        <position position="1"/>
    </location>
</feature>
<dbReference type="InterPro" id="IPR001073">
    <property type="entry name" value="C1q_dom"/>
</dbReference>
<dbReference type="PANTHER" id="PTHR15427">
    <property type="entry name" value="EMILIN ELASTIN MICROFIBRIL INTERFACE-LOCATED PROTEIN ELASTIN MICROFIBRIL INTERFACER"/>
    <property type="match status" value="1"/>
</dbReference>
<dbReference type="SUPFAM" id="SSF49842">
    <property type="entry name" value="TNF-like"/>
    <property type="match status" value="1"/>
</dbReference>
<dbReference type="AlphaFoldDB" id="A0A8J7P0Z8"/>
<evidence type="ECO:0000313" key="7">
    <source>
        <dbReference type="EMBL" id="MBN3323225.1"/>
    </source>
</evidence>
<comment type="subcellular location">
    <subcellularLocation>
        <location evidence="1">Secreted</location>
        <location evidence="1">Extracellular space</location>
        <location evidence="1">Extracellular matrix</location>
    </subcellularLocation>
</comment>